<dbReference type="InterPro" id="IPR036610">
    <property type="entry name" value="PEBP-like_sf"/>
</dbReference>
<evidence type="ECO:0000313" key="2">
    <source>
        <dbReference type="EMBL" id="OCL04554.1"/>
    </source>
</evidence>
<evidence type="ECO:0000313" key="3">
    <source>
        <dbReference type="Proteomes" id="UP000250140"/>
    </source>
</evidence>
<dbReference type="AlphaFoldDB" id="A0A8E2ETG3"/>
<proteinExistence type="predicted"/>
<name>A0A8E2ETG3_9PEZI</name>
<keyword evidence="1" id="KW-0732">Signal</keyword>
<dbReference type="GO" id="GO:0030414">
    <property type="term" value="F:peptidase inhibitor activity"/>
    <property type="evidence" value="ECO:0007669"/>
    <property type="project" value="TreeGrafter"/>
</dbReference>
<dbReference type="GO" id="GO:0030162">
    <property type="term" value="P:regulation of proteolysis"/>
    <property type="evidence" value="ECO:0007669"/>
    <property type="project" value="TreeGrafter"/>
</dbReference>
<dbReference type="PANTHER" id="PTHR11362:SF148">
    <property type="entry name" value="CARBOXYPEPTIDASE Y INHIBITOR"/>
    <property type="match status" value="1"/>
</dbReference>
<gene>
    <name evidence="2" type="ORF">AOQ84DRAFT_300670</name>
</gene>
<keyword evidence="3" id="KW-1185">Reference proteome</keyword>
<dbReference type="InterPro" id="IPR008914">
    <property type="entry name" value="PEBP"/>
</dbReference>
<reference evidence="2 3" key="1">
    <citation type="journal article" date="2016" name="Nat. Commun.">
        <title>Ectomycorrhizal ecology is imprinted in the genome of the dominant symbiotic fungus Cenococcum geophilum.</title>
        <authorList>
            <consortium name="DOE Joint Genome Institute"/>
            <person name="Peter M."/>
            <person name="Kohler A."/>
            <person name="Ohm R.A."/>
            <person name="Kuo A."/>
            <person name="Krutzmann J."/>
            <person name="Morin E."/>
            <person name="Arend M."/>
            <person name="Barry K.W."/>
            <person name="Binder M."/>
            <person name="Choi C."/>
            <person name="Clum A."/>
            <person name="Copeland A."/>
            <person name="Grisel N."/>
            <person name="Haridas S."/>
            <person name="Kipfer T."/>
            <person name="LaButti K."/>
            <person name="Lindquist E."/>
            <person name="Lipzen A."/>
            <person name="Maire R."/>
            <person name="Meier B."/>
            <person name="Mihaltcheva S."/>
            <person name="Molinier V."/>
            <person name="Murat C."/>
            <person name="Poggeler S."/>
            <person name="Quandt C.A."/>
            <person name="Sperisen C."/>
            <person name="Tritt A."/>
            <person name="Tisserant E."/>
            <person name="Crous P.W."/>
            <person name="Henrissat B."/>
            <person name="Nehls U."/>
            <person name="Egli S."/>
            <person name="Spatafora J.W."/>
            <person name="Grigoriev I.V."/>
            <person name="Martin F.M."/>
        </authorList>
    </citation>
    <scope>NUCLEOTIDE SEQUENCE [LARGE SCALE GENOMIC DNA]</scope>
    <source>
        <strain evidence="2 3">CBS 207.34</strain>
    </source>
</reference>
<dbReference type="CDD" id="cd00866">
    <property type="entry name" value="PEBP_euk"/>
    <property type="match status" value="1"/>
</dbReference>
<organism evidence="2 3">
    <name type="scientific">Glonium stellatum</name>
    <dbReference type="NCBI Taxonomy" id="574774"/>
    <lineage>
        <taxon>Eukaryota</taxon>
        <taxon>Fungi</taxon>
        <taxon>Dikarya</taxon>
        <taxon>Ascomycota</taxon>
        <taxon>Pezizomycotina</taxon>
        <taxon>Dothideomycetes</taxon>
        <taxon>Pleosporomycetidae</taxon>
        <taxon>Gloniales</taxon>
        <taxon>Gloniaceae</taxon>
        <taxon>Glonium</taxon>
    </lineage>
</organism>
<dbReference type="SUPFAM" id="SSF49777">
    <property type="entry name" value="PEBP-like"/>
    <property type="match status" value="1"/>
</dbReference>
<dbReference type="InterPro" id="IPR035810">
    <property type="entry name" value="PEBP_euk"/>
</dbReference>
<accession>A0A8E2ETG3</accession>
<dbReference type="PANTHER" id="PTHR11362">
    <property type="entry name" value="PHOSPHATIDYLETHANOLAMINE-BINDING PROTEIN"/>
    <property type="match status" value="1"/>
</dbReference>
<protein>
    <submittedName>
        <fullName evidence="2">PEBP-like protein</fullName>
    </submittedName>
</protein>
<dbReference type="GO" id="GO:0005543">
    <property type="term" value="F:phospholipid binding"/>
    <property type="evidence" value="ECO:0007669"/>
    <property type="project" value="TreeGrafter"/>
</dbReference>
<dbReference type="Proteomes" id="UP000250140">
    <property type="component" value="Unassembled WGS sequence"/>
</dbReference>
<dbReference type="Pfam" id="PF01161">
    <property type="entry name" value="PBP"/>
    <property type="match status" value="1"/>
</dbReference>
<dbReference type="EMBL" id="KV750474">
    <property type="protein sequence ID" value="OCL04554.1"/>
    <property type="molecule type" value="Genomic_DNA"/>
</dbReference>
<dbReference type="Gene3D" id="3.90.280.10">
    <property type="entry name" value="PEBP-like"/>
    <property type="match status" value="1"/>
</dbReference>
<sequence>MFCSFSLSLLFIQLLQLCPSSYTLPTRQEIFIRPVPNSILTVRAELKKAEIISTVIDDFLPSLTLSVSWPKKNANLGNTIKPKHVQDTPTIELYDEITSTSRSSCKSNMTYVITLTDPDAPSRDNPEWSEMCHWIAAGVPLSSDSVSILPILEATMPKAMESYEEIMEYKPPGPLPKTGKHRYVFLVFAPANGTSQPLDLTKPSNRQHWGTGKERGGVRQWAKENGLVPVGANFIYSQNKKQ</sequence>
<feature type="chain" id="PRO_5034723598" evidence="1">
    <location>
        <begin position="24"/>
        <end position="242"/>
    </location>
</feature>
<dbReference type="OrthoDB" id="2506647at2759"/>
<feature type="signal peptide" evidence="1">
    <location>
        <begin position="1"/>
        <end position="23"/>
    </location>
</feature>
<dbReference type="GO" id="GO:0046578">
    <property type="term" value="P:regulation of Ras protein signal transduction"/>
    <property type="evidence" value="ECO:0007669"/>
    <property type="project" value="TreeGrafter"/>
</dbReference>
<evidence type="ECO:0000256" key="1">
    <source>
        <dbReference type="SAM" id="SignalP"/>
    </source>
</evidence>